<dbReference type="RefSeq" id="WP_149485165.1">
    <property type="nucleotide sequence ID" value="NZ_CP036150.1"/>
</dbReference>
<dbReference type="Pfam" id="PF07992">
    <property type="entry name" value="Pyr_redox_2"/>
    <property type="match status" value="1"/>
</dbReference>
<keyword evidence="6" id="KW-0676">Redox-active center</keyword>
<dbReference type="EMBL" id="CP036150">
    <property type="protein sequence ID" value="QEN07083.1"/>
    <property type="molecule type" value="Genomic_DNA"/>
</dbReference>
<dbReference type="InterPro" id="IPR036873">
    <property type="entry name" value="Rhodanese-like_dom_sf"/>
</dbReference>
<accession>A0A5C1QFY7</accession>
<dbReference type="InterPro" id="IPR016156">
    <property type="entry name" value="FAD/NAD-linked_Rdtase_dimer_sf"/>
</dbReference>
<dbReference type="SUPFAM" id="SSF52821">
    <property type="entry name" value="Rhodanese/Cell cycle control phosphatase"/>
    <property type="match status" value="1"/>
</dbReference>
<dbReference type="KEGG" id="ock:EXM22_03440"/>
<dbReference type="InterPro" id="IPR036188">
    <property type="entry name" value="FAD/NAD-bd_sf"/>
</dbReference>
<dbReference type="InterPro" id="IPR001763">
    <property type="entry name" value="Rhodanese-like_dom"/>
</dbReference>
<evidence type="ECO:0000313" key="9">
    <source>
        <dbReference type="Proteomes" id="UP000324209"/>
    </source>
</evidence>
<dbReference type="Gene3D" id="3.50.50.60">
    <property type="entry name" value="FAD/NAD(P)-binding domain"/>
    <property type="match status" value="2"/>
</dbReference>
<dbReference type="PANTHER" id="PTHR43429:SF1">
    <property type="entry name" value="NAD(P)H SULFUR OXIDOREDUCTASE (COA-DEPENDENT)"/>
    <property type="match status" value="1"/>
</dbReference>
<evidence type="ECO:0000313" key="8">
    <source>
        <dbReference type="EMBL" id="QEN07083.1"/>
    </source>
</evidence>
<keyword evidence="3" id="KW-0285">Flavoprotein</keyword>
<keyword evidence="5" id="KW-0560">Oxidoreductase</keyword>
<comment type="similarity">
    <text evidence="2">Belongs to the class-III pyridine nucleotide-disulfide oxidoreductase family.</text>
</comment>
<dbReference type="PRINTS" id="PR00368">
    <property type="entry name" value="FADPNR"/>
</dbReference>
<dbReference type="PROSITE" id="PS50206">
    <property type="entry name" value="RHODANESE_3"/>
    <property type="match status" value="1"/>
</dbReference>
<feature type="domain" description="Rhodanese" evidence="7">
    <location>
        <begin position="459"/>
        <end position="543"/>
    </location>
</feature>
<keyword evidence="4" id="KW-0274">FAD</keyword>
<dbReference type="Pfam" id="PF02852">
    <property type="entry name" value="Pyr_redox_dim"/>
    <property type="match status" value="1"/>
</dbReference>
<dbReference type="OrthoDB" id="9802028at2"/>
<dbReference type="SMART" id="SM00450">
    <property type="entry name" value="RHOD"/>
    <property type="match status" value="1"/>
</dbReference>
<dbReference type="PANTHER" id="PTHR43429">
    <property type="entry name" value="PYRIDINE NUCLEOTIDE-DISULFIDE OXIDOREDUCTASE DOMAIN-CONTAINING"/>
    <property type="match status" value="1"/>
</dbReference>
<evidence type="ECO:0000256" key="6">
    <source>
        <dbReference type="ARBA" id="ARBA00023284"/>
    </source>
</evidence>
<proteinExistence type="inferred from homology"/>
<dbReference type="SUPFAM" id="SSF51905">
    <property type="entry name" value="FAD/NAD(P)-binding domain"/>
    <property type="match status" value="2"/>
</dbReference>
<dbReference type="PRINTS" id="PR00411">
    <property type="entry name" value="PNDRDTASEI"/>
</dbReference>
<dbReference type="Gene3D" id="3.40.250.10">
    <property type="entry name" value="Rhodanese-like domain"/>
    <property type="match status" value="1"/>
</dbReference>
<evidence type="ECO:0000256" key="5">
    <source>
        <dbReference type="ARBA" id="ARBA00023002"/>
    </source>
</evidence>
<dbReference type="Pfam" id="PF00581">
    <property type="entry name" value="Rhodanese"/>
    <property type="match status" value="1"/>
</dbReference>
<gene>
    <name evidence="8" type="ORF">EXM22_03440</name>
</gene>
<dbReference type="SUPFAM" id="SSF55424">
    <property type="entry name" value="FAD/NAD-linked reductases, dimerisation (C-terminal) domain"/>
    <property type="match status" value="1"/>
</dbReference>
<dbReference type="GO" id="GO:0016491">
    <property type="term" value="F:oxidoreductase activity"/>
    <property type="evidence" value="ECO:0007669"/>
    <property type="project" value="UniProtKB-KW"/>
</dbReference>
<evidence type="ECO:0000256" key="1">
    <source>
        <dbReference type="ARBA" id="ARBA00001974"/>
    </source>
</evidence>
<evidence type="ECO:0000256" key="4">
    <source>
        <dbReference type="ARBA" id="ARBA00022827"/>
    </source>
</evidence>
<dbReference type="InterPro" id="IPR004099">
    <property type="entry name" value="Pyr_nucl-diS_OxRdtase_dimer"/>
</dbReference>
<organism evidence="8 9">
    <name type="scientific">Oceanispirochaeta crateris</name>
    <dbReference type="NCBI Taxonomy" id="2518645"/>
    <lineage>
        <taxon>Bacteria</taxon>
        <taxon>Pseudomonadati</taxon>
        <taxon>Spirochaetota</taxon>
        <taxon>Spirochaetia</taxon>
        <taxon>Spirochaetales</taxon>
        <taxon>Spirochaetaceae</taxon>
        <taxon>Oceanispirochaeta</taxon>
    </lineage>
</organism>
<protein>
    <submittedName>
        <fullName evidence="8">Dehydrogenase</fullName>
    </submittedName>
</protein>
<evidence type="ECO:0000256" key="2">
    <source>
        <dbReference type="ARBA" id="ARBA00009130"/>
    </source>
</evidence>
<reference evidence="8 9" key="1">
    <citation type="submission" date="2019-02" db="EMBL/GenBank/DDBJ databases">
        <title>Complete Genome Sequence and Methylome Analysis of free living Spirochaetas.</title>
        <authorList>
            <person name="Fomenkov A."/>
            <person name="Dubinina G."/>
            <person name="Leshcheva N."/>
            <person name="Mikheeva N."/>
            <person name="Grabovich M."/>
            <person name="Vincze T."/>
            <person name="Roberts R.J."/>
        </authorList>
    </citation>
    <scope>NUCLEOTIDE SEQUENCE [LARGE SCALE GENOMIC DNA]</scope>
    <source>
        <strain evidence="8 9">K2</strain>
    </source>
</reference>
<keyword evidence="9" id="KW-1185">Reference proteome</keyword>
<comment type="cofactor">
    <cofactor evidence="1">
        <name>FAD</name>
        <dbReference type="ChEBI" id="CHEBI:57692"/>
    </cofactor>
</comment>
<name>A0A5C1QFY7_9SPIO</name>
<dbReference type="Proteomes" id="UP000324209">
    <property type="component" value="Chromosome"/>
</dbReference>
<evidence type="ECO:0000256" key="3">
    <source>
        <dbReference type="ARBA" id="ARBA00022630"/>
    </source>
</evidence>
<sequence length="546" mass="60277">MRIIIIGGVAAGTSVAAKLRRNDEKCEIIIYEKGQFISYSTCGMPYLIGRDEISAQDLVPRDPKWFAKRFQIDIKTGHEVISLSAESRSIEVKNLDKGATFTDHYDELVLATGSQAVIPPIKGIDQEHVFTVKTMEDTLSLEKYLEKTTVSNALVIGAGFIGLEIFENLIKRGISTRLVEAKTSLMPLIDDDMSPWIEDYCVKNKLQYALGELVERIEKTRVSTKSGNIYPADLVIIAAGVKAETSLALSAGIALGKSGAIQIDEKMNTSIKHIKAVGDCAEVWSVSTGNPMFRPMGSTANKMGRIAGDSLSGGDLAFRGVLGTGIVKFFDLYIGLTGLTHFESEKTGMDVEIIHNIKENQSKYLPESREMIIKALADRKTGKLLGVQIIGEKGVDKRLDVFVTAMTFGATVDDLFHLDLSYAPPLSSTKDPVMYTGMILSNAIYRNRKIVTPEQLLGHESEYQIIDVRSSKDFERGSIEGAENIPLAKLRENLHRLEKNRPTITHCNKGVSGNTAQNLLLNSRFNEVYNISGGYKNYKIFKTYRG</sequence>
<evidence type="ECO:0000259" key="7">
    <source>
        <dbReference type="PROSITE" id="PS50206"/>
    </source>
</evidence>
<dbReference type="InterPro" id="IPR023753">
    <property type="entry name" value="FAD/NAD-binding_dom"/>
</dbReference>
<dbReference type="InterPro" id="IPR050260">
    <property type="entry name" value="FAD-bd_OxRdtase"/>
</dbReference>
<dbReference type="AlphaFoldDB" id="A0A5C1QFY7"/>